<dbReference type="Proteomes" id="UP000178565">
    <property type="component" value="Unassembled WGS sequence"/>
</dbReference>
<dbReference type="Pfam" id="PF07963">
    <property type="entry name" value="N_methyl"/>
    <property type="match status" value="1"/>
</dbReference>
<keyword evidence="1" id="KW-0812">Transmembrane</keyword>
<proteinExistence type="predicted"/>
<dbReference type="PROSITE" id="PS00409">
    <property type="entry name" value="PROKAR_NTER_METHYL"/>
    <property type="match status" value="1"/>
</dbReference>
<dbReference type="NCBIfam" id="TIGR02532">
    <property type="entry name" value="IV_pilin_GFxxxE"/>
    <property type="match status" value="1"/>
</dbReference>
<evidence type="ECO:0000313" key="3">
    <source>
        <dbReference type="Proteomes" id="UP000178565"/>
    </source>
</evidence>
<sequence>MSYSALSKRCKPKGFTLIELLVVISIIAILSVVGITIFTNVQKGARDAKRRADINAIANALEVNYGTCPSTTNSYCALPENYFSSGGIPIDPSISRDSLTLNNADVLNSKGFGYIYIPGIIPLGHRSSSIYKVCADLESVGGWDGTQQDYCRSNQQSGLGSP</sequence>
<reference evidence="2 3" key="1">
    <citation type="journal article" date="2016" name="Nat. Commun.">
        <title>Thousands of microbial genomes shed light on interconnected biogeochemical processes in an aquifer system.</title>
        <authorList>
            <person name="Anantharaman K."/>
            <person name="Brown C.T."/>
            <person name="Hug L.A."/>
            <person name="Sharon I."/>
            <person name="Castelle C.J."/>
            <person name="Probst A.J."/>
            <person name="Thomas B.C."/>
            <person name="Singh A."/>
            <person name="Wilkins M.J."/>
            <person name="Karaoz U."/>
            <person name="Brodie E.L."/>
            <person name="Williams K.H."/>
            <person name="Hubbard S.S."/>
            <person name="Banfield J.F."/>
        </authorList>
    </citation>
    <scope>NUCLEOTIDE SEQUENCE [LARGE SCALE GENOMIC DNA]</scope>
</reference>
<evidence type="ECO:0008006" key="4">
    <source>
        <dbReference type="Google" id="ProtNLM"/>
    </source>
</evidence>
<dbReference type="InterPro" id="IPR045584">
    <property type="entry name" value="Pilin-like"/>
</dbReference>
<evidence type="ECO:0000313" key="2">
    <source>
        <dbReference type="EMBL" id="OGE44256.1"/>
    </source>
</evidence>
<organism evidence="2 3">
    <name type="scientific">Candidatus Daviesbacteria bacterium RIFCSPLOWO2_01_FULL_39_12</name>
    <dbReference type="NCBI Taxonomy" id="1797785"/>
    <lineage>
        <taxon>Bacteria</taxon>
        <taxon>Candidatus Daviesiibacteriota</taxon>
    </lineage>
</organism>
<dbReference type="SUPFAM" id="SSF54523">
    <property type="entry name" value="Pili subunits"/>
    <property type="match status" value="1"/>
</dbReference>
<dbReference type="STRING" id="1797785.A3B45_01735"/>
<dbReference type="EMBL" id="MFDM01000005">
    <property type="protein sequence ID" value="OGE44256.1"/>
    <property type="molecule type" value="Genomic_DNA"/>
</dbReference>
<keyword evidence="1" id="KW-1133">Transmembrane helix</keyword>
<name>A0A1F5KTK7_9BACT</name>
<evidence type="ECO:0000256" key="1">
    <source>
        <dbReference type="SAM" id="Phobius"/>
    </source>
</evidence>
<dbReference type="InterPro" id="IPR012902">
    <property type="entry name" value="N_methyl_site"/>
</dbReference>
<protein>
    <recommendedName>
        <fullName evidence="4">Type II secretion system protein GspG C-terminal domain-containing protein</fullName>
    </recommendedName>
</protein>
<accession>A0A1F5KTK7</accession>
<dbReference type="Gene3D" id="3.30.700.10">
    <property type="entry name" value="Glycoprotein, Type 4 Pilin"/>
    <property type="match status" value="1"/>
</dbReference>
<keyword evidence="1" id="KW-0472">Membrane</keyword>
<dbReference type="AlphaFoldDB" id="A0A1F5KTK7"/>
<feature type="transmembrane region" description="Helical" evidence="1">
    <location>
        <begin position="20"/>
        <end position="41"/>
    </location>
</feature>
<gene>
    <name evidence="2" type="ORF">A3B45_01735</name>
</gene>
<comment type="caution">
    <text evidence="2">The sequence shown here is derived from an EMBL/GenBank/DDBJ whole genome shotgun (WGS) entry which is preliminary data.</text>
</comment>